<keyword evidence="6" id="KW-0029">Amino-acid transport</keyword>
<dbReference type="InterPro" id="IPR000515">
    <property type="entry name" value="MetI-like"/>
</dbReference>
<evidence type="ECO:0000256" key="6">
    <source>
        <dbReference type="ARBA" id="ARBA00022970"/>
    </source>
</evidence>
<dbReference type="InterPro" id="IPR010065">
    <property type="entry name" value="AA_ABC_transptr_permease_3TM"/>
</dbReference>
<keyword evidence="4" id="KW-1003">Cell membrane</keyword>
<dbReference type="PANTHER" id="PTHR30614:SF37">
    <property type="entry name" value="AMINO-ACID ABC TRANSPORTER PERMEASE PROTEIN YHDX-RELATED"/>
    <property type="match status" value="1"/>
</dbReference>
<dbReference type="InterPro" id="IPR043429">
    <property type="entry name" value="ArtM/GltK/GlnP/TcyL/YhdX-like"/>
</dbReference>
<evidence type="ECO:0000256" key="3">
    <source>
        <dbReference type="ARBA" id="ARBA00022448"/>
    </source>
</evidence>
<proteinExistence type="inferred from homology"/>
<dbReference type="GO" id="GO:0006865">
    <property type="term" value="P:amino acid transport"/>
    <property type="evidence" value="ECO:0007669"/>
    <property type="project" value="UniProtKB-KW"/>
</dbReference>
<dbReference type="SUPFAM" id="SSF161098">
    <property type="entry name" value="MetI-like"/>
    <property type="match status" value="2"/>
</dbReference>
<evidence type="ECO:0000313" key="12">
    <source>
        <dbReference type="Proteomes" id="UP000031368"/>
    </source>
</evidence>
<evidence type="ECO:0000256" key="4">
    <source>
        <dbReference type="ARBA" id="ARBA00022475"/>
    </source>
</evidence>
<comment type="subcellular location">
    <subcellularLocation>
        <location evidence="1">Cell inner membrane</location>
        <topology evidence="1">Multi-pass membrane protein</topology>
    </subcellularLocation>
    <subcellularLocation>
        <location evidence="9">Cell membrane</location>
        <topology evidence="9">Multi-pass membrane protein</topology>
    </subcellularLocation>
</comment>
<dbReference type="GO" id="GO:0043190">
    <property type="term" value="C:ATP-binding cassette (ABC) transporter complex"/>
    <property type="evidence" value="ECO:0007669"/>
    <property type="project" value="InterPro"/>
</dbReference>
<evidence type="ECO:0000256" key="2">
    <source>
        <dbReference type="ARBA" id="ARBA00010072"/>
    </source>
</evidence>
<feature type="transmembrane region" description="Helical" evidence="9">
    <location>
        <begin position="369"/>
        <end position="391"/>
    </location>
</feature>
<evidence type="ECO:0000313" key="11">
    <source>
        <dbReference type="EMBL" id="AJD41118.1"/>
    </source>
</evidence>
<accession>A0A0B4X3Q3</accession>
<feature type="transmembrane region" description="Helical" evidence="9">
    <location>
        <begin position="343"/>
        <end position="363"/>
    </location>
</feature>
<evidence type="ECO:0000256" key="7">
    <source>
        <dbReference type="ARBA" id="ARBA00022989"/>
    </source>
</evidence>
<dbReference type="RefSeq" id="WP_039844782.1">
    <property type="nucleotide sequence ID" value="NZ_CP006877.1"/>
</dbReference>
<dbReference type="KEGG" id="rga:RGR602_CH01785"/>
<keyword evidence="8 9" id="KW-0472">Membrane</keyword>
<dbReference type="EMBL" id="CP006877">
    <property type="protein sequence ID" value="AJD41118.1"/>
    <property type="molecule type" value="Genomic_DNA"/>
</dbReference>
<dbReference type="PROSITE" id="PS50928">
    <property type="entry name" value="ABC_TM1"/>
    <property type="match status" value="1"/>
</dbReference>
<reference evidence="11 12" key="1">
    <citation type="submission" date="2013-11" db="EMBL/GenBank/DDBJ databases">
        <title>Complete genome sequence of Rhizobium gallicum bv. gallicum R602.</title>
        <authorList>
            <person name="Bustos P."/>
            <person name="Santamaria R.I."/>
            <person name="Lozano L."/>
            <person name="Acosta J.L."/>
            <person name="Ormeno-Orrillo E."/>
            <person name="Rogel M.A."/>
            <person name="Romero D."/>
            <person name="Cevallos M.A."/>
            <person name="Martinez-Romero E."/>
            <person name="Gonzalez V."/>
        </authorList>
    </citation>
    <scope>NUCLEOTIDE SEQUENCE [LARGE SCALE GENOMIC DNA]</scope>
    <source>
        <strain evidence="11 12">R602</strain>
    </source>
</reference>
<comment type="similarity">
    <text evidence="2">Belongs to the binding-protein-dependent transport system permease family. HisMQ subfamily.</text>
</comment>
<feature type="domain" description="ABC transmembrane type-1" evidence="10">
    <location>
        <begin position="96"/>
        <end position="384"/>
    </location>
</feature>
<dbReference type="InterPro" id="IPR035906">
    <property type="entry name" value="MetI-like_sf"/>
</dbReference>
<feature type="transmembrane region" description="Helical" evidence="9">
    <location>
        <begin position="91"/>
        <end position="120"/>
    </location>
</feature>
<feature type="transmembrane region" description="Helical" evidence="9">
    <location>
        <begin position="188"/>
        <end position="210"/>
    </location>
</feature>
<feature type="transmembrane region" description="Helical" evidence="9">
    <location>
        <begin position="269"/>
        <end position="288"/>
    </location>
</feature>
<dbReference type="CDD" id="cd06261">
    <property type="entry name" value="TM_PBP2"/>
    <property type="match status" value="2"/>
</dbReference>
<evidence type="ECO:0000256" key="1">
    <source>
        <dbReference type="ARBA" id="ARBA00004429"/>
    </source>
</evidence>
<dbReference type="GO" id="GO:0022857">
    <property type="term" value="F:transmembrane transporter activity"/>
    <property type="evidence" value="ECO:0007669"/>
    <property type="project" value="InterPro"/>
</dbReference>
<evidence type="ECO:0000256" key="8">
    <source>
        <dbReference type="ARBA" id="ARBA00023136"/>
    </source>
</evidence>
<sequence>MTQEALGTTPLPKTGWTFRSAMYDPKYRGIFYQVLTVLAIAGVAWWIVDNTIENLARSNTASGFAFLRGRAGFEVGQSLISYSSDSTYGRALVVGFLNTLLVAVTGIITATIIGFIVGIGRLSHNWLIAKLCTVYVEVFRNIPPLLVIFFWYSGVLAILPAVRESYHLPLNMFLNNRGLAFPKPIFEAGMWAVLIAFVVGIIAAIITARWAHKRQAATGQPFHTIMVSIALIAGLPILAFLVTGLPMSFDLPVAGKFNLTGGSVVGPEFMSLFLALSFYTAAFIAEIVRAGIRGVAKGQSEAAGALGLHPSAITRLVVVPQAFRIIIPPLTSQYLNLTKNSSLAIAIGFADLVAVGGTTLNQTGQSIEIVLIWIVVYLSLSILTSLFMNWFNAKMALVER</sequence>
<evidence type="ECO:0000256" key="5">
    <source>
        <dbReference type="ARBA" id="ARBA00022692"/>
    </source>
</evidence>
<protein>
    <submittedName>
        <fullName evidence="11">General L-amino acid ABC transporter permease protein AapQ</fullName>
    </submittedName>
</protein>
<evidence type="ECO:0000256" key="9">
    <source>
        <dbReference type="RuleBase" id="RU363032"/>
    </source>
</evidence>
<dbReference type="Gene3D" id="1.10.3720.10">
    <property type="entry name" value="MetI-like"/>
    <property type="match status" value="2"/>
</dbReference>
<dbReference type="PANTHER" id="PTHR30614">
    <property type="entry name" value="MEMBRANE COMPONENT OF AMINO ACID ABC TRANSPORTER"/>
    <property type="match status" value="1"/>
</dbReference>
<evidence type="ECO:0000259" key="10">
    <source>
        <dbReference type="PROSITE" id="PS50928"/>
    </source>
</evidence>
<dbReference type="HOGENOM" id="CLU_019602_8_0_5"/>
<feature type="transmembrane region" description="Helical" evidence="9">
    <location>
        <begin position="141"/>
        <end position="162"/>
    </location>
</feature>
<keyword evidence="3 9" id="KW-0813">Transport</keyword>
<keyword evidence="5 9" id="KW-0812">Transmembrane</keyword>
<dbReference type="NCBIfam" id="TIGR01726">
    <property type="entry name" value="HEQRo_perm_3TM"/>
    <property type="match status" value="1"/>
</dbReference>
<dbReference type="AlphaFoldDB" id="A0A0B4X3Q3"/>
<feature type="transmembrane region" description="Helical" evidence="9">
    <location>
        <begin position="29"/>
        <end position="48"/>
    </location>
</feature>
<organism evidence="11 12">
    <name type="scientific">Rhizobium gallicum bv. gallicum R602sp</name>
    <dbReference type="NCBI Taxonomy" id="1041138"/>
    <lineage>
        <taxon>Bacteria</taxon>
        <taxon>Pseudomonadati</taxon>
        <taxon>Pseudomonadota</taxon>
        <taxon>Alphaproteobacteria</taxon>
        <taxon>Hyphomicrobiales</taxon>
        <taxon>Rhizobiaceae</taxon>
        <taxon>Rhizobium/Agrobacterium group</taxon>
        <taxon>Rhizobium</taxon>
    </lineage>
</organism>
<keyword evidence="12" id="KW-1185">Reference proteome</keyword>
<dbReference type="Proteomes" id="UP000031368">
    <property type="component" value="Chromosome"/>
</dbReference>
<dbReference type="Pfam" id="PF00528">
    <property type="entry name" value="BPD_transp_1"/>
    <property type="match status" value="1"/>
</dbReference>
<gene>
    <name evidence="11" type="primary">aapQ</name>
    <name evidence="11" type="ORF">RGR602_CH01785</name>
</gene>
<name>A0A0B4X3Q3_9HYPH</name>
<keyword evidence="7 9" id="KW-1133">Transmembrane helix</keyword>
<feature type="transmembrane region" description="Helical" evidence="9">
    <location>
        <begin position="222"/>
        <end position="249"/>
    </location>
</feature>